<dbReference type="InterPro" id="IPR036770">
    <property type="entry name" value="Ankyrin_rpt-contain_sf"/>
</dbReference>
<dbReference type="SUPFAM" id="SSF48403">
    <property type="entry name" value="Ankyrin repeat"/>
    <property type="match status" value="1"/>
</dbReference>
<dbReference type="AlphaFoldDB" id="A0A0H5QVF4"/>
<name>A0A0H5QVF4_9EUKA</name>
<dbReference type="EMBL" id="HACM01005443">
    <property type="protein sequence ID" value="CRZ05885.1"/>
    <property type="molecule type" value="Transcribed_RNA"/>
</dbReference>
<reference evidence="1" key="1">
    <citation type="submission" date="2015-04" db="EMBL/GenBank/DDBJ databases">
        <title>The genome sequence of the plant pathogenic Rhizarian Plasmodiophora brassicae reveals insights in its biotrophic life cycle and the origin of chitin synthesis.</title>
        <authorList>
            <person name="Schwelm A."/>
            <person name="Fogelqvist J."/>
            <person name="Knaust A."/>
            <person name="Julke S."/>
            <person name="Lilja T."/>
            <person name="Dhandapani V."/>
            <person name="Bonilla-Rosso G."/>
            <person name="Karlsson M."/>
            <person name="Shevchenko A."/>
            <person name="Choi S.R."/>
            <person name="Kim H.G."/>
            <person name="Park J.Y."/>
            <person name="Lim Y.P."/>
            <person name="Ludwig-Muller J."/>
            <person name="Dixelius C."/>
        </authorList>
    </citation>
    <scope>NUCLEOTIDE SEQUENCE</scope>
    <source>
        <tissue evidence="1">Potato root galls</tissue>
    </source>
</reference>
<dbReference type="Pfam" id="PF12796">
    <property type="entry name" value="Ank_2"/>
    <property type="match status" value="1"/>
</dbReference>
<dbReference type="InterPro" id="IPR002110">
    <property type="entry name" value="Ankyrin_rpt"/>
</dbReference>
<organism evidence="1">
    <name type="scientific">Spongospora subterranea</name>
    <dbReference type="NCBI Taxonomy" id="70186"/>
    <lineage>
        <taxon>Eukaryota</taxon>
        <taxon>Sar</taxon>
        <taxon>Rhizaria</taxon>
        <taxon>Endomyxa</taxon>
        <taxon>Phytomyxea</taxon>
        <taxon>Plasmodiophorida</taxon>
        <taxon>Plasmodiophoridae</taxon>
        <taxon>Spongospora</taxon>
    </lineage>
</organism>
<protein>
    <submittedName>
        <fullName evidence="1">Uncharacterized protein</fullName>
    </submittedName>
</protein>
<dbReference type="PANTHER" id="PTHR24121:SF23">
    <property type="entry name" value="NO MECHANORECEPTOR POTENTIAL C, ISOFORM H"/>
    <property type="match status" value="1"/>
</dbReference>
<accession>A0A0H5QVF4</accession>
<proteinExistence type="predicted"/>
<feature type="non-terminal residue" evidence="1">
    <location>
        <position position="1"/>
    </location>
</feature>
<sequence length="149" mass="16309">TVLHEAARSGLFDIATKALEQTKIEGDALNKGAHTVLHSALYASDQEGKEPFISSLLKRGANPSSLTAIGNTALHLAIRHNLSVNIITEILKADKRIRHGYAISTLSQLKVLNKDIIDDIFHLLDSNILNHKNSDGMTPLDLAKQLDRK</sequence>
<dbReference type="Gene3D" id="1.25.40.20">
    <property type="entry name" value="Ankyrin repeat-containing domain"/>
    <property type="match status" value="1"/>
</dbReference>
<feature type="non-terminal residue" evidence="1">
    <location>
        <position position="149"/>
    </location>
</feature>
<dbReference type="PANTHER" id="PTHR24121">
    <property type="entry name" value="NO MECHANORECEPTOR POTENTIAL C, ISOFORM D-RELATED"/>
    <property type="match status" value="1"/>
</dbReference>
<evidence type="ECO:0000313" key="1">
    <source>
        <dbReference type="EMBL" id="CRZ05885.1"/>
    </source>
</evidence>